<protein>
    <submittedName>
        <fullName evidence="1">Uncharacterized protein</fullName>
    </submittedName>
</protein>
<accession>A0A916N9V6</accession>
<evidence type="ECO:0000313" key="1">
    <source>
        <dbReference type="EMBL" id="CAG4884485.1"/>
    </source>
</evidence>
<name>A0A916N9V6_9PROT</name>
<dbReference type="Proteomes" id="UP000742786">
    <property type="component" value="Unassembled WGS sequence"/>
</dbReference>
<dbReference type="AlphaFoldDB" id="A0A916N9V6"/>
<evidence type="ECO:0000313" key="2">
    <source>
        <dbReference type="Proteomes" id="UP000742786"/>
    </source>
</evidence>
<sequence>MVEQNLKFTRMTAGSLIGAHPWRAGTGRKSGAAIIAIERGTEVFTEFDDASIIVAGRYAVHLRYGEQSGKVCEGLRRDGGGENLTQVRLTQAERQLPKRS</sequence>
<organism evidence="1 2">
    <name type="scientific">Georgfuchsia toluolica</name>
    <dbReference type="NCBI Taxonomy" id="424218"/>
    <lineage>
        <taxon>Bacteria</taxon>
        <taxon>Pseudomonadati</taxon>
        <taxon>Pseudomonadota</taxon>
        <taxon>Betaproteobacteria</taxon>
        <taxon>Nitrosomonadales</taxon>
        <taxon>Sterolibacteriaceae</taxon>
        <taxon>Georgfuchsia</taxon>
    </lineage>
</organism>
<gene>
    <name evidence="1" type="ORF">GTOL_12368</name>
</gene>
<dbReference type="EMBL" id="CAJQUM010000001">
    <property type="protein sequence ID" value="CAG4884485.1"/>
    <property type="molecule type" value="Genomic_DNA"/>
</dbReference>
<keyword evidence="2" id="KW-1185">Reference proteome</keyword>
<comment type="caution">
    <text evidence="1">The sequence shown here is derived from an EMBL/GenBank/DDBJ whole genome shotgun (WGS) entry which is preliminary data.</text>
</comment>
<reference evidence="1" key="1">
    <citation type="submission" date="2021-04" db="EMBL/GenBank/DDBJ databases">
        <authorList>
            <person name="Hornung B."/>
        </authorList>
    </citation>
    <scope>NUCLEOTIDE SEQUENCE</scope>
    <source>
        <strain evidence="1">G5G6</strain>
    </source>
</reference>
<proteinExistence type="predicted"/>